<keyword evidence="2" id="KW-1185">Reference proteome</keyword>
<proteinExistence type="predicted"/>
<dbReference type="RefSeq" id="YP_006906268.1">
    <property type="nucleotide sequence ID" value="NC_018837.1"/>
</dbReference>
<reference evidence="1 2" key="1">
    <citation type="journal article" date="2012" name="J. Virol.">
        <title>Complete Genome Sequence of Pectobacterium carotovorum subsp. carotovorum Bacteriophage My1.</title>
        <authorList>
            <person name="Lee D.H."/>
            <person name="Lee J.H."/>
            <person name="Shin H."/>
            <person name="Ji S."/>
            <person name="Roh E."/>
            <person name="Jung K."/>
            <person name="Ryu S."/>
            <person name="Choi J."/>
            <person name="Heu S."/>
        </authorList>
    </citation>
    <scope>NUCLEOTIDE SEQUENCE [LARGE SCALE GENOMIC DNA]</scope>
</reference>
<dbReference type="Proteomes" id="UP000006280">
    <property type="component" value="Segment"/>
</dbReference>
<sequence length="63" mass="7346">MSNMIRIKQIREEVNVFMVPDTDENRALVAGGHFDKLTLDDDGYFKNLFDSYGECDRWEVSDV</sequence>
<accession>J9QGQ0</accession>
<protein>
    <submittedName>
        <fullName evidence="1">Uncharacterized protein</fullName>
    </submittedName>
</protein>
<evidence type="ECO:0000313" key="2">
    <source>
        <dbReference type="Proteomes" id="UP000006280"/>
    </source>
</evidence>
<name>J9QGQ0_9CAUD</name>
<dbReference type="EMBL" id="JX195166">
    <property type="protein sequence ID" value="AFQ22175.1"/>
    <property type="molecule type" value="Genomic_DNA"/>
</dbReference>
<dbReference type="OrthoDB" id="23732at10239"/>
<gene>
    <name evidence="1" type="ORF">My1_016</name>
</gene>
<evidence type="ECO:0000313" key="1">
    <source>
        <dbReference type="EMBL" id="AFQ22175.1"/>
    </source>
</evidence>
<organism evidence="1 2">
    <name type="scientific">Pectobacterium phage My1</name>
    <dbReference type="NCBI Taxonomy" id="1204539"/>
    <lineage>
        <taxon>Viruses</taxon>
        <taxon>Duplodnaviria</taxon>
        <taxon>Heunggongvirae</taxon>
        <taxon>Uroviricota</taxon>
        <taxon>Caudoviricetes</taxon>
        <taxon>Demerecviridae</taxon>
        <taxon>Mccorquodalevirinae</taxon>
        <taxon>Myunavirus</taxon>
        <taxon>Myunavirus My1</taxon>
    </lineage>
</organism>
<dbReference type="GeneID" id="13826887"/>
<dbReference type="KEGG" id="vg:13826887"/>